<gene>
    <name evidence="6" type="ORF">QWY13_15640</name>
</gene>
<dbReference type="Pfam" id="PF02786">
    <property type="entry name" value="CPSase_L_D2"/>
    <property type="match status" value="1"/>
</dbReference>
<accession>A0ABT8NG96</accession>
<sequence length="423" mass="48062">MKKVLILGGYTHMIDVVITAKQMGLFTIVVDREPASPAKVFADKSYDFSTDEIDRLVEIAKMEEIDGVFNGFDDFNTWKAVELCEKLNLPHYATYEQLEICSDKERFKAFCRSYGVPVIEEYKIDELLADGQTEKFKFPVIIKPVDSYASQGIMVCYSLEDLKEGYAKALRYSKLGQVIVERFVDNAYGVMMFYTVKNGQVVLSAMTDRHVHKEYKEHPPLPTATIFPSQHLDHYITTLDLRVKAMIGGMGIENGVLFIQSLFEDGEFYFYEMGFRLSGTQYYTILEKQMGINLLEMMLDFATGGNLDHYPVEQYDRGYSKFPACNLSILLGTGTIKEIRGLERIKEMPSVISYIPVQETGDEVLLTGTYAQMLGRFNIVAANLEEFNETIEEINSTLQVISTEGKDMIIAKYSTSPQAEQLL</sequence>
<organism evidence="6 7">
    <name type="scientific">Planococcus shenhongbingii</name>
    <dbReference type="NCBI Taxonomy" id="3058398"/>
    <lineage>
        <taxon>Bacteria</taxon>
        <taxon>Bacillati</taxon>
        <taxon>Bacillota</taxon>
        <taxon>Bacilli</taxon>
        <taxon>Bacillales</taxon>
        <taxon>Caryophanaceae</taxon>
        <taxon>Planococcus</taxon>
    </lineage>
</organism>
<dbReference type="InterPro" id="IPR005479">
    <property type="entry name" value="CPAse_ATP-bd"/>
</dbReference>
<name>A0ABT8NG96_9BACL</name>
<dbReference type="PANTHER" id="PTHR43585">
    <property type="entry name" value="FUMIPYRROLE BIOSYNTHESIS PROTEIN C"/>
    <property type="match status" value="1"/>
</dbReference>
<evidence type="ECO:0000256" key="4">
    <source>
        <dbReference type="PROSITE-ProRule" id="PRU00409"/>
    </source>
</evidence>
<dbReference type="InterPro" id="IPR016185">
    <property type="entry name" value="PreATP-grasp_dom_sf"/>
</dbReference>
<dbReference type="EMBL" id="JAUJWU010000005">
    <property type="protein sequence ID" value="MDN7246913.1"/>
    <property type="molecule type" value="Genomic_DNA"/>
</dbReference>
<dbReference type="RefSeq" id="WP_301857264.1">
    <property type="nucleotide sequence ID" value="NZ_JAUJWU010000005.1"/>
</dbReference>
<feature type="domain" description="ATP-grasp" evidence="5">
    <location>
        <begin position="108"/>
        <end position="303"/>
    </location>
</feature>
<evidence type="ECO:0000256" key="3">
    <source>
        <dbReference type="ARBA" id="ARBA00022840"/>
    </source>
</evidence>
<dbReference type="InterPro" id="IPR052032">
    <property type="entry name" value="ATP-dep_AA_Ligase"/>
</dbReference>
<keyword evidence="3 4" id="KW-0067">ATP-binding</keyword>
<keyword evidence="2 4" id="KW-0547">Nucleotide-binding</keyword>
<evidence type="ECO:0000256" key="1">
    <source>
        <dbReference type="ARBA" id="ARBA00022598"/>
    </source>
</evidence>
<evidence type="ECO:0000256" key="2">
    <source>
        <dbReference type="ARBA" id="ARBA00022741"/>
    </source>
</evidence>
<dbReference type="Proteomes" id="UP001172142">
    <property type="component" value="Unassembled WGS sequence"/>
</dbReference>
<evidence type="ECO:0000313" key="6">
    <source>
        <dbReference type="EMBL" id="MDN7246913.1"/>
    </source>
</evidence>
<dbReference type="InterPro" id="IPR013815">
    <property type="entry name" value="ATP_grasp_subdomain_1"/>
</dbReference>
<dbReference type="SUPFAM" id="SSF52440">
    <property type="entry name" value="PreATP-grasp domain"/>
    <property type="match status" value="1"/>
</dbReference>
<evidence type="ECO:0000313" key="7">
    <source>
        <dbReference type="Proteomes" id="UP001172142"/>
    </source>
</evidence>
<dbReference type="PANTHER" id="PTHR43585:SF2">
    <property type="entry name" value="ATP-GRASP ENZYME FSQD"/>
    <property type="match status" value="1"/>
</dbReference>
<protein>
    <submittedName>
        <fullName evidence="6">ATP-grasp domain-containing protein</fullName>
    </submittedName>
</protein>
<dbReference type="Gene3D" id="3.30.470.20">
    <property type="entry name" value="ATP-grasp fold, B domain"/>
    <property type="match status" value="1"/>
</dbReference>
<keyword evidence="7" id="KW-1185">Reference proteome</keyword>
<dbReference type="InterPro" id="IPR011761">
    <property type="entry name" value="ATP-grasp"/>
</dbReference>
<dbReference type="Gene3D" id="3.30.1490.20">
    <property type="entry name" value="ATP-grasp fold, A domain"/>
    <property type="match status" value="1"/>
</dbReference>
<dbReference type="PROSITE" id="PS50975">
    <property type="entry name" value="ATP_GRASP"/>
    <property type="match status" value="1"/>
</dbReference>
<dbReference type="SUPFAM" id="SSF56059">
    <property type="entry name" value="Glutathione synthetase ATP-binding domain-like"/>
    <property type="match status" value="1"/>
</dbReference>
<keyword evidence="1" id="KW-0436">Ligase</keyword>
<dbReference type="Gene3D" id="3.40.50.20">
    <property type="match status" value="1"/>
</dbReference>
<reference evidence="6 7" key="1">
    <citation type="submission" date="2023-07" db="EMBL/GenBank/DDBJ databases">
        <title>Novel species in genus Planococcus.</title>
        <authorList>
            <person name="Ning S."/>
        </authorList>
    </citation>
    <scope>NUCLEOTIDE SEQUENCE [LARGE SCALE GENOMIC DNA]</scope>
    <source>
        <strain evidence="6 7">N017</strain>
    </source>
</reference>
<comment type="caution">
    <text evidence="6">The sequence shown here is derived from an EMBL/GenBank/DDBJ whole genome shotgun (WGS) entry which is preliminary data.</text>
</comment>
<proteinExistence type="predicted"/>
<evidence type="ECO:0000259" key="5">
    <source>
        <dbReference type="PROSITE" id="PS50975"/>
    </source>
</evidence>